<name>A0A7V4U0S4_CALAY</name>
<comment type="caution">
    <text evidence="3">The sequence shown here is derived from an EMBL/GenBank/DDBJ whole genome shotgun (WGS) entry which is preliminary data.</text>
</comment>
<dbReference type="Gene3D" id="3.30.160.670">
    <property type="match status" value="1"/>
</dbReference>
<keyword evidence="1" id="KW-0472">Membrane</keyword>
<protein>
    <submittedName>
        <fullName evidence="3">DUF4136 domain-containing protein</fullName>
    </submittedName>
</protein>
<sequence length="194" mass="21967">MNAEFIDYGKEELMLKGFHFIAIILLSLLISCSSVSVVTDYDHAEDFSTYKTFRMYEGKTIPGDELAKDPLVKKRFEDAVKEELIKKGFTYKESGDVDFMVVIHAGVKEKVRVTNWGRYGWYDPWWGPYGGRVDVSQYEEGTLVIDIVTVSQKELAWRGMGTSVIGSNKYGGDEEGLKNIREIVSKILAGFPPK</sequence>
<dbReference type="AlphaFoldDB" id="A0A7V4U0S4"/>
<evidence type="ECO:0000313" key="3">
    <source>
        <dbReference type="EMBL" id="HGY55793.1"/>
    </source>
</evidence>
<organism evidence="3">
    <name type="scientific">Caldithrix abyssi</name>
    <dbReference type="NCBI Taxonomy" id="187145"/>
    <lineage>
        <taxon>Bacteria</taxon>
        <taxon>Pseudomonadati</taxon>
        <taxon>Calditrichota</taxon>
        <taxon>Calditrichia</taxon>
        <taxon>Calditrichales</taxon>
        <taxon>Calditrichaceae</taxon>
        <taxon>Caldithrix</taxon>
    </lineage>
</organism>
<gene>
    <name evidence="3" type="ORF">ENK44_08835</name>
</gene>
<dbReference type="EMBL" id="DRQG01000084">
    <property type="protein sequence ID" value="HGY55793.1"/>
    <property type="molecule type" value="Genomic_DNA"/>
</dbReference>
<feature type="transmembrane region" description="Helical" evidence="1">
    <location>
        <begin position="20"/>
        <end position="41"/>
    </location>
</feature>
<reference evidence="3" key="1">
    <citation type="journal article" date="2020" name="mSystems">
        <title>Genome- and Community-Level Interaction Insights into Carbon Utilization and Element Cycling Functions of Hydrothermarchaeota in Hydrothermal Sediment.</title>
        <authorList>
            <person name="Zhou Z."/>
            <person name="Liu Y."/>
            <person name="Xu W."/>
            <person name="Pan J."/>
            <person name="Luo Z.H."/>
            <person name="Li M."/>
        </authorList>
    </citation>
    <scope>NUCLEOTIDE SEQUENCE [LARGE SCALE GENOMIC DNA]</scope>
    <source>
        <strain evidence="3">HyVt-577</strain>
    </source>
</reference>
<dbReference type="InterPro" id="IPR025411">
    <property type="entry name" value="DUF4136"/>
</dbReference>
<accession>A0A7V4U0S4</accession>
<proteinExistence type="predicted"/>
<keyword evidence="1" id="KW-1133">Transmembrane helix</keyword>
<feature type="domain" description="DUF4136" evidence="2">
    <location>
        <begin position="37"/>
        <end position="193"/>
    </location>
</feature>
<keyword evidence="1" id="KW-0812">Transmembrane</keyword>
<evidence type="ECO:0000259" key="2">
    <source>
        <dbReference type="Pfam" id="PF13590"/>
    </source>
</evidence>
<dbReference type="Pfam" id="PF13590">
    <property type="entry name" value="DUF4136"/>
    <property type="match status" value="1"/>
</dbReference>
<dbReference type="Proteomes" id="UP000885779">
    <property type="component" value="Unassembled WGS sequence"/>
</dbReference>
<evidence type="ECO:0000256" key="1">
    <source>
        <dbReference type="SAM" id="Phobius"/>
    </source>
</evidence>